<dbReference type="Gene3D" id="1.10.3210.10">
    <property type="entry name" value="Hypothetical protein af1432"/>
    <property type="match status" value="1"/>
</dbReference>
<name>A0A1F5DQP0_9BACT</name>
<reference evidence="2 3" key="1">
    <citation type="journal article" date="2016" name="Nat. Commun.">
        <title>Thousands of microbial genomes shed light on interconnected biogeochemical processes in an aquifer system.</title>
        <authorList>
            <person name="Anantharaman K."/>
            <person name="Brown C.T."/>
            <person name="Hug L.A."/>
            <person name="Sharon I."/>
            <person name="Castelle C.J."/>
            <person name="Probst A.J."/>
            <person name="Thomas B.C."/>
            <person name="Singh A."/>
            <person name="Wilkins M.J."/>
            <person name="Karaoz U."/>
            <person name="Brodie E.L."/>
            <person name="Williams K.H."/>
            <person name="Hubbard S.S."/>
            <person name="Banfield J.F."/>
        </authorList>
    </citation>
    <scope>NUCLEOTIDE SEQUENCE [LARGE SCALE GENOMIC DNA]</scope>
</reference>
<evidence type="ECO:0000259" key="1">
    <source>
        <dbReference type="SMART" id="SM00471"/>
    </source>
</evidence>
<evidence type="ECO:0000313" key="2">
    <source>
        <dbReference type="EMBL" id="OGD57346.1"/>
    </source>
</evidence>
<accession>A0A1F5DQP0</accession>
<dbReference type="CDD" id="cd00077">
    <property type="entry name" value="HDc"/>
    <property type="match status" value="1"/>
</dbReference>
<dbReference type="EMBL" id="MEZT01000003">
    <property type="protein sequence ID" value="OGD57346.1"/>
    <property type="molecule type" value="Genomic_DNA"/>
</dbReference>
<dbReference type="SMART" id="SM00471">
    <property type="entry name" value="HDc"/>
    <property type="match status" value="1"/>
</dbReference>
<dbReference type="SUPFAM" id="SSF109604">
    <property type="entry name" value="HD-domain/PDEase-like"/>
    <property type="match status" value="1"/>
</dbReference>
<evidence type="ECO:0000313" key="3">
    <source>
        <dbReference type="Proteomes" id="UP000178764"/>
    </source>
</evidence>
<proteinExistence type="predicted"/>
<gene>
    <name evidence="2" type="ORF">A2V71_00825</name>
</gene>
<dbReference type="InterPro" id="IPR006674">
    <property type="entry name" value="HD_domain"/>
</dbReference>
<dbReference type="AlphaFoldDB" id="A0A1F5DQP0"/>
<organism evidence="2 3">
    <name type="scientific">Candidatus Berkelbacteria bacterium RBG_13_40_8</name>
    <dbReference type="NCBI Taxonomy" id="1797467"/>
    <lineage>
        <taxon>Bacteria</taxon>
        <taxon>Candidatus Berkelbacteria</taxon>
    </lineage>
</organism>
<dbReference type="InterPro" id="IPR003607">
    <property type="entry name" value="HD/PDEase_dom"/>
</dbReference>
<comment type="caution">
    <text evidence="2">The sequence shown here is derived from an EMBL/GenBank/DDBJ whole genome shotgun (WGS) entry which is preliminary data.</text>
</comment>
<protein>
    <recommendedName>
        <fullName evidence="1">HD/PDEase domain-containing protein</fullName>
    </recommendedName>
</protein>
<feature type="domain" description="HD/PDEase" evidence="1">
    <location>
        <begin position="21"/>
        <end position="136"/>
    </location>
</feature>
<dbReference type="Pfam" id="PF01966">
    <property type="entry name" value="HD"/>
    <property type="match status" value="1"/>
</dbReference>
<sequence>MTEIVLKAQKYFDDYIHENEDIFHLERHLVQVERWAKRLLETHSEADEEIVMLGVYLHDIAHYPVDKNSDHAVRGEEKATEFLKDNNYPEDRIKKVTHLVRSHRCKDIQPETIEARILACADSASHLTDSMYLDIIQDERSDYALGKLERDYRDIGIFPEIQQELKPLHEAWKNLINAFMNI</sequence>
<dbReference type="Proteomes" id="UP000178764">
    <property type="component" value="Unassembled WGS sequence"/>
</dbReference>